<evidence type="ECO:0000256" key="5">
    <source>
        <dbReference type="ARBA" id="ARBA00023242"/>
    </source>
</evidence>
<comment type="caution">
    <text evidence="10">The sequence shown here is derived from an EMBL/GenBank/DDBJ whole genome shotgun (WGS) entry which is preliminary data.</text>
</comment>
<dbReference type="GO" id="GO:0005634">
    <property type="term" value="C:nucleus"/>
    <property type="evidence" value="ECO:0007669"/>
    <property type="project" value="UniProtKB-SubCell"/>
</dbReference>
<organism evidence="10 11">
    <name type="scientific">Helianthus annuus</name>
    <name type="common">Common sunflower</name>
    <dbReference type="NCBI Taxonomy" id="4232"/>
    <lineage>
        <taxon>Eukaryota</taxon>
        <taxon>Viridiplantae</taxon>
        <taxon>Streptophyta</taxon>
        <taxon>Embryophyta</taxon>
        <taxon>Tracheophyta</taxon>
        <taxon>Spermatophyta</taxon>
        <taxon>Magnoliopsida</taxon>
        <taxon>eudicotyledons</taxon>
        <taxon>Gunneridae</taxon>
        <taxon>Pentapetalae</taxon>
        <taxon>asterids</taxon>
        <taxon>campanulids</taxon>
        <taxon>Asterales</taxon>
        <taxon>Asteraceae</taxon>
        <taxon>Asteroideae</taxon>
        <taxon>Heliantheae alliance</taxon>
        <taxon>Heliantheae</taxon>
        <taxon>Helianthus</taxon>
    </lineage>
</organism>
<keyword evidence="4" id="KW-0862">Zinc</keyword>
<evidence type="ECO:0000256" key="3">
    <source>
        <dbReference type="ARBA" id="ARBA00022771"/>
    </source>
</evidence>
<dbReference type="EMBL" id="MNCJ02000321">
    <property type="protein sequence ID" value="KAF5802814.1"/>
    <property type="molecule type" value="Genomic_DNA"/>
</dbReference>
<dbReference type="Pfam" id="PF07227">
    <property type="entry name" value="PHD_Oberon"/>
    <property type="match status" value="1"/>
</dbReference>
<reference evidence="10" key="2">
    <citation type="submission" date="2020-06" db="EMBL/GenBank/DDBJ databases">
        <title>Helianthus annuus Genome sequencing and assembly Release 2.</title>
        <authorList>
            <person name="Gouzy J."/>
            <person name="Langlade N."/>
            <person name="Munos S."/>
        </authorList>
    </citation>
    <scope>NUCLEOTIDE SEQUENCE</scope>
    <source>
        <tissue evidence="10">Leaves</tissue>
    </source>
</reference>
<keyword evidence="2" id="KW-0479">Metal-binding</keyword>
<feature type="domain" description="VIN3-like C-terminal" evidence="8">
    <location>
        <begin position="379"/>
        <end position="451"/>
    </location>
</feature>
<evidence type="ECO:0000259" key="7">
    <source>
        <dbReference type="Pfam" id="PF07227"/>
    </source>
</evidence>
<protein>
    <submittedName>
        <fullName evidence="10">Chromatin regulator PHD family</fullName>
    </submittedName>
</protein>
<dbReference type="GO" id="GO:0010048">
    <property type="term" value="P:vernalization response"/>
    <property type="evidence" value="ECO:0007669"/>
    <property type="project" value="InterPro"/>
</dbReference>
<dbReference type="Proteomes" id="UP000215914">
    <property type="component" value="Unassembled WGS sequence"/>
</dbReference>
<keyword evidence="3" id="KW-0863">Zinc-finger</keyword>
<evidence type="ECO:0000313" key="11">
    <source>
        <dbReference type="Proteomes" id="UP000215914"/>
    </source>
</evidence>
<dbReference type="Gramene" id="mRNA:HanXRQr2_Chr06g0263921">
    <property type="protein sequence ID" value="mRNA:HanXRQr2_Chr06g0263921"/>
    <property type="gene ID" value="HanXRQr2_Chr06g0263921"/>
</dbReference>
<feature type="region of interest" description="Disordered" evidence="6">
    <location>
        <begin position="329"/>
        <end position="373"/>
    </location>
</feature>
<feature type="domain" description="Oberon-like PHD finger" evidence="7">
    <location>
        <begin position="60"/>
        <end position="166"/>
    </location>
</feature>
<feature type="compositionally biased region" description="Basic and acidic residues" evidence="6">
    <location>
        <begin position="1"/>
        <end position="13"/>
    </location>
</feature>
<dbReference type="GO" id="GO:0008270">
    <property type="term" value="F:zinc ion binding"/>
    <property type="evidence" value="ECO:0007669"/>
    <property type="project" value="UniProtKB-KW"/>
</dbReference>
<evidence type="ECO:0000259" key="8">
    <source>
        <dbReference type="Pfam" id="PF23380"/>
    </source>
</evidence>
<dbReference type="GO" id="GO:0040029">
    <property type="term" value="P:epigenetic regulation of gene expression"/>
    <property type="evidence" value="ECO:0007669"/>
    <property type="project" value="InterPro"/>
</dbReference>
<keyword evidence="11" id="KW-1185">Reference proteome</keyword>
<dbReference type="OrthoDB" id="1925343at2759"/>
<dbReference type="PANTHER" id="PTHR46286">
    <property type="entry name" value="VIN3-LIKE PROTEIN 2-RELATED"/>
    <property type="match status" value="1"/>
</dbReference>
<feature type="region of interest" description="Disordered" evidence="6">
    <location>
        <begin position="1"/>
        <end position="40"/>
    </location>
</feature>
<feature type="compositionally biased region" description="Basic and acidic residues" evidence="6">
    <location>
        <begin position="336"/>
        <end position="345"/>
    </location>
</feature>
<dbReference type="Gramene" id="mRNA:HanXRQr2_Chr06g0263951">
    <property type="protein sequence ID" value="mRNA:HanXRQr2_Chr06g0263951"/>
    <property type="gene ID" value="HanXRQr2_Chr06g0263951"/>
</dbReference>
<evidence type="ECO:0000313" key="9">
    <source>
        <dbReference type="EMBL" id="KAF5802814.1"/>
    </source>
</evidence>
<comment type="subcellular location">
    <subcellularLocation>
        <location evidence="1">Nucleus</location>
    </subcellularLocation>
</comment>
<gene>
    <name evidence="9" type="ORF">HanXRQr2_Chr06g0263921</name>
    <name evidence="10" type="ORF">HanXRQr2_Chr06g0263951</name>
</gene>
<dbReference type="AlphaFoldDB" id="A0A9K3ITZ1"/>
<evidence type="ECO:0000256" key="6">
    <source>
        <dbReference type="SAM" id="MobiDB-lite"/>
    </source>
</evidence>
<keyword evidence="5" id="KW-0539">Nucleus</keyword>
<dbReference type="PANTHER" id="PTHR46286:SF1">
    <property type="entry name" value="VIN3-LIKE PROTEIN 1"/>
    <property type="match status" value="1"/>
</dbReference>
<name>A0A9K3ITZ1_HELAN</name>
<dbReference type="InterPro" id="IPR032881">
    <property type="entry name" value="Oberon-like_PHD"/>
</dbReference>
<evidence type="ECO:0000256" key="2">
    <source>
        <dbReference type="ARBA" id="ARBA00022723"/>
    </source>
</evidence>
<evidence type="ECO:0000256" key="4">
    <source>
        <dbReference type="ARBA" id="ARBA00022833"/>
    </source>
</evidence>
<feature type="region of interest" description="Disordered" evidence="6">
    <location>
        <begin position="233"/>
        <end position="317"/>
    </location>
</feature>
<dbReference type="InterPro" id="IPR056990">
    <property type="entry name" value="VIN3-like_C"/>
</dbReference>
<sequence length="454" mass="49912">MDKKIAKNQDSKKVPVGPKGQPSRRNKRKGANPKRIPQNTDSRFSGTLICSNSACGAVRCVFYPFCKRCSCYICHLFDNNKDPSLWLECASDSPSDSCGSSCHVECAFRRGRVGVVDHGQGMRLDGGYCCASCGRRSGILGYWKRQLTIAKESRSVDILCHRIYLCFRLLNGTSRFKNLHQFVIEAKNKLEAEVGPLDGVHGKVAPFIVSKLSVAGEVQALCNAALQKADEFSATRSSPLGGKEGSVLQKEGTSGANDAEPDSMLKVRDSGKLPQLTWVEEQGGLDDMSGPELSGLGHMVRPDTSKADGSPSTSNGLDRNIVIVLDTDDEAAPNDIPRDDAEKSAQHGPNVEVAAVNPQAGMTRKRPANTEAHDSDNLEQKYEYFVLFRKLEREGHITKEFRQKLFTWFSLSSTEHERRVINAFIRTLGDDLQSLGEQLVDSFGDIVNSKRPKT</sequence>
<feature type="compositionally biased region" description="Basic residues" evidence="6">
    <location>
        <begin position="22"/>
        <end position="32"/>
    </location>
</feature>
<accession>A0A9K3ITZ1</accession>
<reference evidence="10" key="1">
    <citation type="journal article" date="2017" name="Nature">
        <title>The sunflower genome provides insights into oil metabolism, flowering and Asterid evolution.</title>
        <authorList>
            <person name="Badouin H."/>
            <person name="Gouzy J."/>
            <person name="Grassa C.J."/>
            <person name="Murat F."/>
            <person name="Staton S.E."/>
            <person name="Cottret L."/>
            <person name="Lelandais-Briere C."/>
            <person name="Owens G.L."/>
            <person name="Carrere S."/>
            <person name="Mayjonade B."/>
            <person name="Legrand L."/>
            <person name="Gill N."/>
            <person name="Kane N.C."/>
            <person name="Bowers J.E."/>
            <person name="Hubner S."/>
            <person name="Bellec A."/>
            <person name="Berard A."/>
            <person name="Berges H."/>
            <person name="Blanchet N."/>
            <person name="Boniface M.C."/>
            <person name="Brunel D."/>
            <person name="Catrice O."/>
            <person name="Chaidir N."/>
            <person name="Claudel C."/>
            <person name="Donnadieu C."/>
            <person name="Faraut T."/>
            <person name="Fievet G."/>
            <person name="Helmstetter N."/>
            <person name="King M."/>
            <person name="Knapp S.J."/>
            <person name="Lai Z."/>
            <person name="Le Paslier M.C."/>
            <person name="Lippi Y."/>
            <person name="Lorenzon L."/>
            <person name="Mandel J.R."/>
            <person name="Marage G."/>
            <person name="Marchand G."/>
            <person name="Marquand E."/>
            <person name="Bret-Mestries E."/>
            <person name="Morien E."/>
            <person name="Nambeesan S."/>
            <person name="Nguyen T."/>
            <person name="Pegot-Espagnet P."/>
            <person name="Pouilly N."/>
            <person name="Raftis F."/>
            <person name="Sallet E."/>
            <person name="Schiex T."/>
            <person name="Thomas J."/>
            <person name="Vandecasteele C."/>
            <person name="Vares D."/>
            <person name="Vear F."/>
            <person name="Vautrin S."/>
            <person name="Crespi M."/>
            <person name="Mangin B."/>
            <person name="Burke J.M."/>
            <person name="Salse J."/>
            <person name="Munos S."/>
            <person name="Vincourt P."/>
            <person name="Rieseberg L.H."/>
            <person name="Langlade N.B."/>
        </authorList>
    </citation>
    <scope>NUCLEOTIDE SEQUENCE</scope>
    <source>
        <tissue evidence="10">Leaves</tissue>
    </source>
</reference>
<evidence type="ECO:0000256" key="1">
    <source>
        <dbReference type="ARBA" id="ARBA00004123"/>
    </source>
</evidence>
<dbReference type="EMBL" id="MNCJ02000321">
    <property type="protein sequence ID" value="KAF5802817.1"/>
    <property type="molecule type" value="Genomic_DNA"/>
</dbReference>
<dbReference type="InterPro" id="IPR044514">
    <property type="entry name" value="VIN3-like"/>
</dbReference>
<proteinExistence type="predicted"/>
<evidence type="ECO:0000313" key="10">
    <source>
        <dbReference type="EMBL" id="KAF5802817.1"/>
    </source>
</evidence>
<dbReference type="Pfam" id="PF23380">
    <property type="entry name" value="VIN3_C"/>
    <property type="match status" value="1"/>
</dbReference>